<dbReference type="InterPro" id="IPR002921">
    <property type="entry name" value="Fungal_lipase-type"/>
</dbReference>
<evidence type="ECO:0000259" key="2">
    <source>
        <dbReference type="Pfam" id="PF01764"/>
    </source>
</evidence>
<dbReference type="Gene3D" id="3.40.50.1820">
    <property type="entry name" value="alpha/beta hydrolase"/>
    <property type="match status" value="1"/>
</dbReference>
<reference evidence="3 4" key="1">
    <citation type="submission" date="2019-04" db="EMBL/GenBank/DDBJ databases">
        <authorList>
            <person name="Grouzdev D.S."/>
            <person name="Nazina T.N."/>
        </authorList>
    </citation>
    <scope>NUCLEOTIDE SEQUENCE [LARGE SCALE GENOMIC DNA]</scope>
    <source>
        <strain evidence="3 4">SHC 3-19</strain>
    </source>
</reference>
<feature type="transmembrane region" description="Helical" evidence="1">
    <location>
        <begin position="6"/>
        <end position="32"/>
    </location>
</feature>
<dbReference type="CDD" id="cd00519">
    <property type="entry name" value="Lipase_3"/>
    <property type="match status" value="1"/>
</dbReference>
<keyword evidence="1" id="KW-1133">Transmembrane helix</keyword>
<feature type="transmembrane region" description="Helical" evidence="1">
    <location>
        <begin position="293"/>
        <end position="316"/>
    </location>
</feature>
<dbReference type="InterPro" id="IPR051218">
    <property type="entry name" value="Sec_MonoDiacylglyc_Lipase"/>
</dbReference>
<evidence type="ECO:0000313" key="3">
    <source>
        <dbReference type="EMBL" id="TLX20766.1"/>
    </source>
</evidence>
<proteinExistence type="predicted"/>
<comment type="caution">
    <text evidence="3">The sequence shown here is derived from an EMBL/GenBank/DDBJ whole genome shotgun (WGS) entry which is preliminary data.</text>
</comment>
<keyword evidence="1" id="KW-0472">Membrane</keyword>
<keyword evidence="4" id="KW-1185">Reference proteome</keyword>
<sequence>MFDSPIVEVVIGLTFLFLVLSLCATALVEGVIEWRQWRGRLLHNKLRVLLGKRLVDMFYKDRRICDLASGKASLPARSAWGGKFDRAPILGALWRKWLGWGVFTSTSRHEAMLIARSMNARRLPSQIPDQVFADVILDWLQGIELPWQLEPDYAAPDAIPNDLAVLWQAMSVRAGGSQEALSTELRKWYAQSMERTTGEFKRRVRFALYGAGLILVLATNADTIRLASSLYNYPSFRAQNLAMAEQVFAACPEGPRDCVPLKEFRDSVLKSPTGTGLLGWADSQGRQLWGSSALVWAIVGWLLTILAIGLGADFWFGALKKMLTLRAGTIDANRAELEKQGSSSRAESLAPRSPLAHEPLDLESLEVERLGGFQPLRFAESNVHAFWLAHLANLAYSDAAALQGSSLLQHHRLSAQPFEAGGTQGFVFTGPEVCIVAFRGTETKLEDWLTDANARQKKSPWGKDDKSIGIHSGFHAALEHVWPDLLNYVTRAALPVWFTGHSLGGALAVLAAYRLEAIETVGVRVAGVYTFGQPRVGNDGWAKSVPIELAQRIFRYVNDRDIVPLVPPPKSMGYSHIGNVRYFDASGRLHQNRTLWERIAEQLTPMLGQVAAGGEDWDTLAKNHVRERVADHGMARYIECLERLDAVRTLWKKV</sequence>
<dbReference type="SUPFAM" id="SSF53474">
    <property type="entry name" value="alpha/beta-Hydrolases"/>
    <property type="match status" value="1"/>
</dbReference>
<dbReference type="PANTHER" id="PTHR45856">
    <property type="entry name" value="ALPHA/BETA-HYDROLASES SUPERFAMILY PROTEIN"/>
    <property type="match status" value="1"/>
</dbReference>
<dbReference type="PANTHER" id="PTHR45856:SF11">
    <property type="entry name" value="FUNGAL LIPASE-LIKE DOMAIN-CONTAINING PROTEIN"/>
    <property type="match status" value="1"/>
</dbReference>
<dbReference type="Proteomes" id="UP000308508">
    <property type="component" value="Unassembled WGS sequence"/>
</dbReference>
<dbReference type="EMBL" id="SROY01000008">
    <property type="protein sequence ID" value="TLX20766.1"/>
    <property type="molecule type" value="Genomic_DNA"/>
</dbReference>
<protein>
    <submittedName>
        <fullName evidence="3">Lipase family protein</fullName>
    </submittedName>
</protein>
<dbReference type="RefSeq" id="WP_138349980.1">
    <property type="nucleotide sequence ID" value="NZ_SROY01000008.1"/>
</dbReference>
<evidence type="ECO:0000256" key="1">
    <source>
        <dbReference type="SAM" id="Phobius"/>
    </source>
</evidence>
<dbReference type="InterPro" id="IPR029058">
    <property type="entry name" value="AB_hydrolase_fold"/>
</dbReference>
<organism evidence="3 4">
    <name type="scientific">Thermomonas fusca</name>
    <dbReference type="NCBI Taxonomy" id="215690"/>
    <lineage>
        <taxon>Bacteria</taxon>
        <taxon>Pseudomonadati</taxon>
        <taxon>Pseudomonadota</taxon>
        <taxon>Gammaproteobacteria</taxon>
        <taxon>Lysobacterales</taxon>
        <taxon>Lysobacteraceae</taxon>
        <taxon>Thermomonas</taxon>
    </lineage>
</organism>
<accession>A0A5R9PC37</accession>
<name>A0A5R9PC37_9GAMM</name>
<feature type="domain" description="Fungal lipase-type" evidence="2">
    <location>
        <begin position="435"/>
        <end position="569"/>
    </location>
</feature>
<dbReference type="Pfam" id="PF01764">
    <property type="entry name" value="Lipase_3"/>
    <property type="match status" value="1"/>
</dbReference>
<evidence type="ECO:0000313" key="4">
    <source>
        <dbReference type="Proteomes" id="UP000308508"/>
    </source>
</evidence>
<keyword evidence="1" id="KW-0812">Transmembrane</keyword>
<gene>
    <name evidence="3" type="ORF">E5S66_13255</name>
</gene>
<dbReference type="GO" id="GO:0006629">
    <property type="term" value="P:lipid metabolic process"/>
    <property type="evidence" value="ECO:0007669"/>
    <property type="project" value="InterPro"/>
</dbReference>
<dbReference type="AlphaFoldDB" id="A0A5R9PC37"/>